<dbReference type="InterPro" id="IPR006896">
    <property type="entry name" value="Sec23/24_trunk_dom"/>
</dbReference>
<reference evidence="14 15" key="1">
    <citation type="submission" date="2014-05" db="EMBL/GenBank/DDBJ databases">
        <title>Draft genome sequence of a rare smut relative, Tilletiaria anomala UBC 951.</title>
        <authorList>
            <consortium name="DOE Joint Genome Institute"/>
            <person name="Toome M."/>
            <person name="Kuo A."/>
            <person name="Henrissat B."/>
            <person name="Lipzen A."/>
            <person name="Tritt A."/>
            <person name="Yoshinaga Y."/>
            <person name="Zane M."/>
            <person name="Barry K."/>
            <person name="Grigoriev I.V."/>
            <person name="Spatafora J.W."/>
            <person name="Aimea M.C."/>
        </authorList>
    </citation>
    <scope>NUCLEOTIDE SEQUENCE [LARGE SCALE GENOMIC DNA]</scope>
    <source>
        <strain evidence="14 15">UBC 951</strain>
    </source>
</reference>
<dbReference type="GO" id="GO:0030127">
    <property type="term" value="C:COPII vesicle coat"/>
    <property type="evidence" value="ECO:0007669"/>
    <property type="project" value="InterPro"/>
</dbReference>
<dbReference type="Pfam" id="PF04815">
    <property type="entry name" value="Sec23_helical"/>
    <property type="match status" value="1"/>
</dbReference>
<gene>
    <name evidence="14" type="ORF">K437DRAFT_276205</name>
</gene>
<dbReference type="SUPFAM" id="SSF82919">
    <property type="entry name" value="Zn-finger domain of Sec23/24"/>
    <property type="match status" value="1"/>
</dbReference>
<feature type="compositionally biased region" description="Pro residues" evidence="12">
    <location>
        <begin position="87"/>
        <end position="99"/>
    </location>
</feature>
<sequence length="1053" mass="113463">MMSQQAPSLPPGWQAQWDPTASRYVYIETATGRSQWQLPSTGPPPAGGPPPAASGFRPTHPQGAARMSMPPMQGPPSLRGMPGATNTPPPIGPGAPLSPTPSVGPSSPPATIGPGSRRRAYPTAHLAANSVSYSSGFDPGAQGLGGGYGAQPGYNAAAGTGGPDQGPQLFTPGIPESQEPLAVQQQQQQPRPPQRGSPYGQMQPPAPNGTAAAGGVYGGYGAAPAGVAGPNQMAGLQNQFASMGMGMGGGGAGGYGLKGNQLLTINVAGIQPDVNDLERPPPEIRLPPNACITQNPRANADPSYQRCTLNAVPTTSALLQKTRLPFGLILTPYRSVREQDGDEPVPVVTDTVIARCRRCRTYINPYVQFIEGGNRWKCCMCNISNEVPQLFDWDQENNQPADRWKRPELNHSVVEFIAPREYMVRPPQPPVYVFLIDVSYNSMNSGMAATAARTILESLDRLPNDDGRTRVCIIAVDTALHFFCLPEGHSEAEMLVVGDIDDAFLPKPNDLLLNLRDSRAGIEQLLGRIGDMFAGSLIVGSAMGAALQAAYKLISPMGGKIMCLTASLPTLGPGALKARDDPKLLGTAKESTLLSAASSFYKTFPIDCSRTQVSVDMWLFGSAYQDVATLSCLPRYTGGQTYFYPGFHAGRSEDALKFSHEFGEVLASPICYEAVLRLRTTKGIRATQFHGNFFVRSTDLLALPAVPLDQNYAIECEIEESITAPFVVFQAVILHSTSFGERRIRVVNLAVPTTTNMSEVYASADQQAIAMLLANKAVERSIHHKLEDARDAIMNKLVDIFTTYKSTMTSAGSGASAQLSIAQNMALLPLMLLALLKHVGLRQSSQIPPDLRAYAQALLTTLPTQLLVPYLHPNFYCLHNMPPEVGTWVETPAPAPAVPADGKADGEVMLPGSTRQFIFPAKLNLTSEKLERHGLYLIEDGQTIFLWIGRDAVPQLCMDVFDAPNYTEVKGGKATLPELDNSMNKRVRGIVDRIRDLRRGPYRPHLYIAKEDGEPSVRMWALSMLIEDRDAGASGMSYMQFLTKVRDRVNGGS</sequence>
<evidence type="ECO:0000259" key="13">
    <source>
        <dbReference type="PROSITE" id="PS50020"/>
    </source>
</evidence>
<dbReference type="Pfam" id="PF08033">
    <property type="entry name" value="Sec23_BS"/>
    <property type="match status" value="1"/>
</dbReference>
<dbReference type="SUPFAM" id="SSF81811">
    <property type="entry name" value="Helical domain of Sec23/24"/>
    <property type="match status" value="1"/>
</dbReference>
<dbReference type="InterPro" id="IPR036175">
    <property type="entry name" value="Sec23/24_helical_dom_sf"/>
</dbReference>
<evidence type="ECO:0000313" key="15">
    <source>
        <dbReference type="Proteomes" id="UP000027361"/>
    </source>
</evidence>
<keyword evidence="11" id="KW-0472">Membrane</keyword>
<evidence type="ECO:0000256" key="1">
    <source>
        <dbReference type="ARBA" id="ARBA00004394"/>
    </source>
</evidence>
<dbReference type="GO" id="GO:0000139">
    <property type="term" value="C:Golgi membrane"/>
    <property type="evidence" value="ECO:0007669"/>
    <property type="project" value="UniProtKB-SubCell"/>
</dbReference>
<keyword evidence="7" id="KW-0256">Endoplasmic reticulum</keyword>
<dbReference type="InterPro" id="IPR007123">
    <property type="entry name" value="Gelsolin-like_dom"/>
</dbReference>
<dbReference type="Pfam" id="PF00397">
    <property type="entry name" value="WW"/>
    <property type="match status" value="1"/>
</dbReference>
<keyword evidence="6" id="KW-0963">Cytoplasm</keyword>
<dbReference type="SMART" id="SM00456">
    <property type="entry name" value="WW"/>
    <property type="match status" value="1"/>
</dbReference>
<dbReference type="OrthoDB" id="49016at2759"/>
<dbReference type="InterPro" id="IPR050550">
    <property type="entry name" value="SEC23_SEC24_subfamily"/>
</dbReference>
<dbReference type="FunCoup" id="A0A066VEG9">
    <property type="interactions" value="317"/>
</dbReference>
<evidence type="ECO:0000256" key="8">
    <source>
        <dbReference type="ARBA" id="ARBA00022892"/>
    </source>
</evidence>
<evidence type="ECO:0000313" key="14">
    <source>
        <dbReference type="EMBL" id="KDN38703.1"/>
    </source>
</evidence>
<comment type="caution">
    <text evidence="14">The sequence shown here is derived from an EMBL/GenBank/DDBJ whole genome shotgun (WGS) entry which is preliminary data.</text>
</comment>
<keyword evidence="9" id="KW-0653">Protein transport</keyword>
<keyword evidence="15" id="KW-1185">Reference proteome</keyword>
<feature type="domain" description="WW" evidence="13">
    <location>
        <begin position="7"/>
        <end position="41"/>
    </location>
</feature>
<dbReference type="GO" id="GO:0005789">
    <property type="term" value="C:endoplasmic reticulum membrane"/>
    <property type="evidence" value="ECO:0007669"/>
    <property type="project" value="UniProtKB-SubCell"/>
</dbReference>
<dbReference type="InterPro" id="IPR001202">
    <property type="entry name" value="WW_dom"/>
</dbReference>
<dbReference type="PROSITE" id="PS50020">
    <property type="entry name" value="WW_DOMAIN_2"/>
    <property type="match status" value="1"/>
</dbReference>
<dbReference type="PANTHER" id="PTHR13803">
    <property type="entry name" value="SEC24-RELATED PROTEIN"/>
    <property type="match status" value="1"/>
</dbReference>
<accession>A0A066VEG9</accession>
<evidence type="ECO:0000256" key="2">
    <source>
        <dbReference type="ARBA" id="ARBA00004496"/>
    </source>
</evidence>
<organism evidence="14 15">
    <name type="scientific">Tilletiaria anomala (strain ATCC 24038 / CBS 436.72 / UBC 951)</name>
    <dbReference type="NCBI Taxonomy" id="1037660"/>
    <lineage>
        <taxon>Eukaryota</taxon>
        <taxon>Fungi</taxon>
        <taxon>Dikarya</taxon>
        <taxon>Basidiomycota</taxon>
        <taxon>Ustilaginomycotina</taxon>
        <taxon>Exobasidiomycetes</taxon>
        <taxon>Georgefischeriales</taxon>
        <taxon>Tilletiariaceae</taxon>
        <taxon>Tilletiaria</taxon>
    </lineage>
</organism>
<dbReference type="EMBL" id="JMSN01000114">
    <property type="protein sequence ID" value="KDN38703.1"/>
    <property type="molecule type" value="Genomic_DNA"/>
</dbReference>
<dbReference type="SUPFAM" id="SSF51045">
    <property type="entry name" value="WW domain"/>
    <property type="match status" value="1"/>
</dbReference>
<name>A0A066VEG9_TILAU</name>
<dbReference type="SUPFAM" id="SSF53300">
    <property type="entry name" value="vWA-like"/>
    <property type="match status" value="1"/>
</dbReference>
<dbReference type="CDD" id="cd00201">
    <property type="entry name" value="WW"/>
    <property type="match status" value="1"/>
</dbReference>
<feature type="region of interest" description="Disordered" evidence="12">
    <location>
        <begin position="35"/>
        <end position="123"/>
    </location>
</feature>
<evidence type="ECO:0000256" key="12">
    <source>
        <dbReference type="SAM" id="MobiDB-lite"/>
    </source>
</evidence>
<dbReference type="GeneID" id="25266704"/>
<dbReference type="InterPro" id="IPR006895">
    <property type="entry name" value="Znf_Sec23_Sec24"/>
</dbReference>
<dbReference type="Gene3D" id="1.20.120.730">
    <property type="entry name" value="Sec23/Sec24 helical domain"/>
    <property type="match status" value="1"/>
</dbReference>
<evidence type="ECO:0000256" key="9">
    <source>
        <dbReference type="ARBA" id="ARBA00022927"/>
    </source>
</evidence>
<proteinExistence type="inferred from homology"/>
<dbReference type="Gene3D" id="2.20.70.10">
    <property type="match status" value="1"/>
</dbReference>
<dbReference type="GO" id="GO:0006886">
    <property type="term" value="P:intracellular protein transport"/>
    <property type="evidence" value="ECO:0007669"/>
    <property type="project" value="InterPro"/>
</dbReference>
<dbReference type="InterPro" id="IPR041742">
    <property type="entry name" value="Sec24-like_trunk_dom"/>
</dbReference>
<evidence type="ECO:0000256" key="7">
    <source>
        <dbReference type="ARBA" id="ARBA00022824"/>
    </source>
</evidence>
<dbReference type="Pfam" id="PF04811">
    <property type="entry name" value="Sec23_trunk"/>
    <property type="match status" value="1"/>
</dbReference>
<comment type="similarity">
    <text evidence="4">Belongs to the SEC23/SEC24 family. SEC24 subfamily.</text>
</comment>
<dbReference type="AlphaFoldDB" id="A0A066VEG9"/>
<keyword evidence="5" id="KW-0813">Transport</keyword>
<dbReference type="Pfam" id="PF00626">
    <property type="entry name" value="Gelsolin"/>
    <property type="match status" value="1"/>
</dbReference>
<dbReference type="SUPFAM" id="SSF81995">
    <property type="entry name" value="beta-sandwich domain of Sec23/24"/>
    <property type="match status" value="1"/>
</dbReference>
<dbReference type="GO" id="GO:0070971">
    <property type="term" value="C:endoplasmic reticulum exit site"/>
    <property type="evidence" value="ECO:0007669"/>
    <property type="project" value="TreeGrafter"/>
</dbReference>
<dbReference type="GO" id="GO:0008270">
    <property type="term" value="F:zinc ion binding"/>
    <property type="evidence" value="ECO:0007669"/>
    <property type="project" value="InterPro"/>
</dbReference>
<dbReference type="STRING" id="1037660.A0A066VEG9"/>
<dbReference type="Pfam" id="PF04810">
    <property type="entry name" value="zf-Sec23_Sec24"/>
    <property type="match status" value="1"/>
</dbReference>
<dbReference type="InParanoid" id="A0A066VEG9"/>
<dbReference type="HOGENOM" id="CLU_004589_2_1_1"/>
<keyword evidence="10" id="KW-0333">Golgi apparatus</keyword>
<comment type="subcellular location">
    <subcellularLocation>
        <location evidence="2">Cytoplasm</location>
    </subcellularLocation>
    <subcellularLocation>
        <location evidence="3">Endoplasmic reticulum membrane</location>
    </subcellularLocation>
    <subcellularLocation>
        <location evidence="1">Golgi apparatus membrane</location>
    </subcellularLocation>
</comment>
<feature type="region of interest" description="Disordered" evidence="12">
    <location>
        <begin position="155"/>
        <end position="210"/>
    </location>
</feature>
<dbReference type="InterPro" id="IPR012990">
    <property type="entry name" value="Beta-sandwich_Sec23_24"/>
</dbReference>
<evidence type="ECO:0000256" key="6">
    <source>
        <dbReference type="ARBA" id="ARBA00022490"/>
    </source>
</evidence>
<evidence type="ECO:0000256" key="11">
    <source>
        <dbReference type="ARBA" id="ARBA00023136"/>
    </source>
</evidence>
<dbReference type="InterPro" id="IPR036465">
    <property type="entry name" value="vWFA_dom_sf"/>
</dbReference>
<evidence type="ECO:0000256" key="10">
    <source>
        <dbReference type="ARBA" id="ARBA00023034"/>
    </source>
</evidence>
<dbReference type="SUPFAM" id="SSF82754">
    <property type="entry name" value="C-terminal, gelsolin-like domain of Sec23/24"/>
    <property type="match status" value="1"/>
</dbReference>
<protein>
    <submittedName>
        <fullName evidence="14">Putative SEC24-COPII coated vesicle component</fullName>
    </submittedName>
</protein>
<dbReference type="GO" id="GO:0000149">
    <property type="term" value="F:SNARE binding"/>
    <property type="evidence" value="ECO:0007669"/>
    <property type="project" value="TreeGrafter"/>
</dbReference>
<dbReference type="Gene3D" id="3.40.20.10">
    <property type="entry name" value="Severin"/>
    <property type="match status" value="1"/>
</dbReference>
<keyword evidence="8" id="KW-0931">ER-Golgi transport</keyword>
<feature type="compositionally biased region" description="Pro residues" evidence="12">
    <location>
        <begin position="41"/>
        <end position="52"/>
    </location>
</feature>
<dbReference type="OMA" id="AVECSKQ"/>
<dbReference type="Proteomes" id="UP000027361">
    <property type="component" value="Unassembled WGS sequence"/>
</dbReference>
<dbReference type="InterPro" id="IPR036020">
    <property type="entry name" value="WW_dom_sf"/>
</dbReference>
<dbReference type="Gene3D" id="2.60.40.1670">
    <property type="entry name" value="beta-sandwich domain of Sec23/24"/>
    <property type="match status" value="1"/>
</dbReference>
<dbReference type="CDD" id="cd01479">
    <property type="entry name" value="Sec24-like"/>
    <property type="match status" value="1"/>
</dbReference>
<dbReference type="Gene3D" id="3.40.50.410">
    <property type="entry name" value="von Willebrand factor, type A domain"/>
    <property type="match status" value="1"/>
</dbReference>
<dbReference type="GO" id="GO:0090110">
    <property type="term" value="P:COPII-coated vesicle cargo loading"/>
    <property type="evidence" value="ECO:0007669"/>
    <property type="project" value="TreeGrafter"/>
</dbReference>
<dbReference type="Gene3D" id="2.30.30.380">
    <property type="entry name" value="Zn-finger domain of Sec23/24"/>
    <property type="match status" value="1"/>
</dbReference>
<dbReference type="InterPro" id="IPR006900">
    <property type="entry name" value="Sec23/24_helical_dom"/>
</dbReference>
<dbReference type="InterPro" id="IPR036174">
    <property type="entry name" value="Znf_Sec23_Sec24_sf"/>
</dbReference>
<evidence type="ECO:0000256" key="3">
    <source>
        <dbReference type="ARBA" id="ARBA00004586"/>
    </source>
</evidence>
<dbReference type="PANTHER" id="PTHR13803:SF39">
    <property type="entry name" value="SECRETORY 24AB, ISOFORM A"/>
    <property type="match status" value="1"/>
</dbReference>
<dbReference type="InterPro" id="IPR036180">
    <property type="entry name" value="Gelsolin-like_dom_sf"/>
</dbReference>
<dbReference type="PROSITE" id="PS01159">
    <property type="entry name" value="WW_DOMAIN_1"/>
    <property type="match status" value="1"/>
</dbReference>
<evidence type="ECO:0000256" key="5">
    <source>
        <dbReference type="ARBA" id="ARBA00022448"/>
    </source>
</evidence>
<dbReference type="RefSeq" id="XP_013240806.1">
    <property type="nucleotide sequence ID" value="XM_013385352.1"/>
</dbReference>
<dbReference type="InterPro" id="IPR029006">
    <property type="entry name" value="ADF-H/Gelsolin-like_dom_sf"/>
</dbReference>
<evidence type="ECO:0000256" key="4">
    <source>
        <dbReference type="ARBA" id="ARBA00008334"/>
    </source>
</evidence>